<evidence type="ECO:0000313" key="3">
    <source>
        <dbReference type="Proteomes" id="UP001620514"/>
    </source>
</evidence>
<dbReference type="EMBL" id="JBIYDN010000007">
    <property type="protein sequence ID" value="MFK4442688.1"/>
    <property type="molecule type" value="Genomic_DNA"/>
</dbReference>
<organism evidence="2 3">
    <name type="scientific">Caballeronia udeis</name>
    <dbReference type="NCBI Taxonomy" id="1232866"/>
    <lineage>
        <taxon>Bacteria</taxon>
        <taxon>Pseudomonadati</taxon>
        <taxon>Pseudomonadota</taxon>
        <taxon>Betaproteobacteria</taxon>
        <taxon>Burkholderiales</taxon>
        <taxon>Burkholderiaceae</taxon>
        <taxon>Caballeronia</taxon>
    </lineage>
</organism>
<evidence type="ECO:0000256" key="1">
    <source>
        <dbReference type="SAM" id="MobiDB-lite"/>
    </source>
</evidence>
<reference evidence="2 3" key="2">
    <citation type="submission" date="2024-11" db="EMBL/GenBank/DDBJ databases">
        <title>Using genomics to understand microbial adaptation to soil warming.</title>
        <authorList>
            <person name="Deangelis K.M. PhD."/>
        </authorList>
    </citation>
    <scope>NUCLEOTIDE SEQUENCE [LARGE SCALE GENOMIC DNA]</scope>
    <source>
        <strain evidence="2 3">GAS97</strain>
    </source>
</reference>
<feature type="region of interest" description="Disordered" evidence="1">
    <location>
        <begin position="53"/>
        <end position="99"/>
    </location>
</feature>
<proteinExistence type="predicted"/>
<keyword evidence="3" id="KW-1185">Reference proteome</keyword>
<gene>
    <name evidence="2" type="ORF">ABH943_002704</name>
</gene>
<sequence>MSIGQIVAVSRDPRRSGLAQWGWPRCGRWTQGRSRGTISAIFLARVAGERTRANLHESARGSAPRQDSERVRLTSPEKVPERQASKVPDFPSCQVRSYE</sequence>
<reference evidence="2 3" key="1">
    <citation type="submission" date="2024-10" db="EMBL/GenBank/DDBJ databases">
        <authorList>
            <person name="Deangelis K."/>
            <person name="Huntemann M."/>
            <person name="Clum A."/>
            <person name="Wang J."/>
            <person name="Palaniappan K."/>
            <person name="Ritter S."/>
            <person name="Chen I.-M."/>
            <person name="Stamatis D."/>
            <person name="Reddy T."/>
            <person name="O'Malley R."/>
            <person name="Daum C."/>
            <person name="Ng V."/>
            <person name="Ivanova N."/>
            <person name="Kyrpides N."/>
            <person name="Woyke T."/>
        </authorList>
    </citation>
    <scope>NUCLEOTIDE SEQUENCE [LARGE SCALE GENOMIC DNA]</scope>
    <source>
        <strain evidence="2 3">GAS97</strain>
    </source>
</reference>
<dbReference type="Proteomes" id="UP001620514">
    <property type="component" value="Unassembled WGS sequence"/>
</dbReference>
<comment type="caution">
    <text evidence="2">The sequence shown here is derived from an EMBL/GenBank/DDBJ whole genome shotgun (WGS) entry which is preliminary data.</text>
</comment>
<accession>A0ABW8MG83</accession>
<evidence type="ECO:0000313" key="2">
    <source>
        <dbReference type="EMBL" id="MFK4442688.1"/>
    </source>
</evidence>
<protein>
    <submittedName>
        <fullName evidence="2">Uncharacterized protein</fullName>
    </submittedName>
</protein>
<name>A0ABW8MG83_9BURK</name>